<dbReference type="InterPro" id="IPR030959">
    <property type="entry name" value="GWxTD_dom"/>
</dbReference>
<dbReference type="EMBL" id="CP053085">
    <property type="protein sequence ID" value="QJR36857.1"/>
    <property type="molecule type" value="Genomic_DNA"/>
</dbReference>
<feature type="region of interest" description="Disordered" evidence="1">
    <location>
        <begin position="21"/>
        <end position="41"/>
    </location>
</feature>
<evidence type="ECO:0000256" key="1">
    <source>
        <dbReference type="SAM" id="MobiDB-lite"/>
    </source>
</evidence>
<dbReference type="RefSeq" id="WP_171226290.1">
    <property type="nucleotide sequence ID" value="NZ_CP053085.1"/>
</dbReference>
<dbReference type="NCBIfam" id="TIGR04514">
    <property type="entry name" value="GWxTD_dom"/>
    <property type="match status" value="1"/>
</dbReference>
<evidence type="ECO:0000313" key="3">
    <source>
        <dbReference type="EMBL" id="QJR36857.1"/>
    </source>
</evidence>
<dbReference type="Pfam" id="PF20094">
    <property type="entry name" value="GWxTD_dom"/>
    <property type="match status" value="1"/>
</dbReference>
<protein>
    <submittedName>
        <fullName evidence="3">GWxTD domain-containing protein</fullName>
    </submittedName>
</protein>
<reference evidence="3 4" key="1">
    <citation type="submission" date="2020-05" db="EMBL/GenBank/DDBJ databases">
        <title>Complete genome sequence of Gemmatimonas greenlandica TET16.</title>
        <authorList>
            <person name="Zeng Y."/>
        </authorList>
    </citation>
    <scope>NUCLEOTIDE SEQUENCE [LARGE SCALE GENOMIC DNA]</scope>
    <source>
        <strain evidence="3 4">TET16</strain>
    </source>
</reference>
<feature type="compositionally biased region" description="Gly residues" evidence="1">
    <location>
        <begin position="31"/>
        <end position="40"/>
    </location>
</feature>
<evidence type="ECO:0000259" key="2">
    <source>
        <dbReference type="Pfam" id="PF20094"/>
    </source>
</evidence>
<organism evidence="3 4">
    <name type="scientific">Gemmatimonas groenlandica</name>
    <dbReference type="NCBI Taxonomy" id="2732249"/>
    <lineage>
        <taxon>Bacteria</taxon>
        <taxon>Pseudomonadati</taxon>
        <taxon>Gemmatimonadota</taxon>
        <taxon>Gemmatimonadia</taxon>
        <taxon>Gemmatimonadales</taxon>
        <taxon>Gemmatimonadaceae</taxon>
        <taxon>Gemmatimonas</taxon>
    </lineage>
</organism>
<proteinExistence type="predicted"/>
<dbReference type="KEGG" id="ggr:HKW67_15695"/>
<keyword evidence="4" id="KW-1185">Reference proteome</keyword>
<evidence type="ECO:0000313" key="4">
    <source>
        <dbReference type="Proteomes" id="UP000500938"/>
    </source>
</evidence>
<feature type="domain" description="GWxTD" evidence="2">
    <location>
        <begin position="312"/>
        <end position="408"/>
    </location>
</feature>
<dbReference type="AlphaFoldDB" id="A0A6M4ITL8"/>
<feature type="compositionally biased region" description="Low complexity" evidence="1">
    <location>
        <begin position="21"/>
        <end position="30"/>
    </location>
</feature>
<name>A0A6M4ITL8_9BACT</name>
<gene>
    <name evidence="3" type="ORF">HKW67_15695</name>
</gene>
<accession>A0A6M4ITL8</accession>
<sequence length="463" mass="50012">MATATTLLALVTACAGNRPAVGPGSTAASPGPGGAAGAAGTGVVPGSPADMQRLYRSMGLIAGTGAIPFVSSVSFLRSPTPDSTLTLIALSLPSRVLGFTRQGERYAASYVARLEVRQGTTVVKLIEATEKVLVPTFRETSRTDESIIWQQFLKLAPGRYSVALSIKDEASIRNASEEVQLEVPRLSPDMLGSPLPVYEAIPRGTADSLPRILARPRATVVFGQDSILPLYLDAVGSAAPTRAHVRIVGEGDTRLFDTDIELPARGEGHSTTYGVPVNKMGIGINTLLVSVPGRADTARARVLVSLGDDLPIASFDEMFSYLRYFTTADRLKTLRDATPAQRPDAWAAFLRATDPIPGTAENEGLRDYFGRIRIANVRFRDDGPVGWQSDRGTAFVALGDPDNIVDTGMTDPNARVRQQIWEYRELRVQIVFVDQTGFGRWRLSTQGRAELDNAIRRRMASRQ</sequence>
<dbReference type="Proteomes" id="UP000500938">
    <property type="component" value="Chromosome"/>
</dbReference>